<dbReference type="Gene3D" id="1.10.357.10">
    <property type="entry name" value="Tetracycline Repressor, domain 2"/>
    <property type="match status" value="1"/>
</dbReference>
<organism evidence="4 5">
    <name type="scientific">Terricaulis silvestris</name>
    <dbReference type="NCBI Taxonomy" id="2686094"/>
    <lineage>
        <taxon>Bacteria</taxon>
        <taxon>Pseudomonadati</taxon>
        <taxon>Pseudomonadota</taxon>
        <taxon>Alphaproteobacteria</taxon>
        <taxon>Caulobacterales</taxon>
        <taxon>Caulobacteraceae</taxon>
        <taxon>Terricaulis</taxon>
    </lineage>
</organism>
<dbReference type="SUPFAM" id="SSF46689">
    <property type="entry name" value="Homeodomain-like"/>
    <property type="match status" value="1"/>
</dbReference>
<dbReference type="PRINTS" id="PR00455">
    <property type="entry name" value="HTHTETR"/>
</dbReference>
<evidence type="ECO:0000313" key="4">
    <source>
        <dbReference type="EMBL" id="QGZ93812.1"/>
    </source>
</evidence>
<dbReference type="EMBL" id="CP047045">
    <property type="protein sequence ID" value="QGZ93812.1"/>
    <property type="molecule type" value="Genomic_DNA"/>
</dbReference>
<dbReference type="Pfam" id="PF21306">
    <property type="entry name" value="TetR_C_40"/>
    <property type="match status" value="1"/>
</dbReference>
<evidence type="ECO:0000259" key="3">
    <source>
        <dbReference type="PROSITE" id="PS50977"/>
    </source>
</evidence>
<dbReference type="PANTHER" id="PTHR43479">
    <property type="entry name" value="ACREF/ENVCD OPERON REPRESSOR-RELATED"/>
    <property type="match status" value="1"/>
</dbReference>
<protein>
    <submittedName>
        <fullName evidence="4">Putative HTH-type transcriptional regulator TtgW</fullName>
    </submittedName>
</protein>
<keyword evidence="5" id="KW-1185">Reference proteome</keyword>
<sequence length="226" mass="24934">MSQDEAADFRTRTGQARRARTRSKILTAAFDLFDARGIEKVTVDDIRTAAGLARGSFYNYFATYEDLLKEMARLIARQITHEQSVYYDAVPDLAERTWSNLRYAILRVASDRPCAEILVRIIPLVGPISDTMRERADRDLARAIDSGAVKTPSPDIALDFGYGVATMMLHRSLQGNLSADDLRAAGLMFLRALGVEEAKAVRIVRKPLPAMPALPLRGAIISAPAP</sequence>
<dbReference type="Pfam" id="PF00440">
    <property type="entry name" value="TetR_N"/>
    <property type="match status" value="1"/>
</dbReference>
<dbReference type="InterPro" id="IPR049513">
    <property type="entry name" value="TetR_C_40"/>
</dbReference>
<dbReference type="KEGG" id="tsv:DSM104635_00625"/>
<reference evidence="5" key="1">
    <citation type="submission" date="2019-12" db="EMBL/GenBank/DDBJ databases">
        <title>Complete genome of Terracaulis silvestris 0127_4.</title>
        <authorList>
            <person name="Vieira S."/>
            <person name="Riedel T."/>
            <person name="Sproer C."/>
            <person name="Pascual J."/>
            <person name="Boedeker C."/>
            <person name="Overmann J."/>
        </authorList>
    </citation>
    <scope>NUCLEOTIDE SEQUENCE [LARGE SCALE GENOMIC DNA]</scope>
    <source>
        <strain evidence="5">0127_4</strain>
    </source>
</reference>
<dbReference type="GO" id="GO:0003677">
    <property type="term" value="F:DNA binding"/>
    <property type="evidence" value="ECO:0007669"/>
    <property type="project" value="UniProtKB-UniRule"/>
</dbReference>
<evidence type="ECO:0000256" key="1">
    <source>
        <dbReference type="ARBA" id="ARBA00023125"/>
    </source>
</evidence>
<feature type="domain" description="HTH tetR-type" evidence="3">
    <location>
        <begin position="19"/>
        <end position="79"/>
    </location>
</feature>
<dbReference type="InterPro" id="IPR001647">
    <property type="entry name" value="HTH_TetR"/>
</dbReference>
<proteinExistence type="predicted"/>
<dbReference type="Proteomes" id="UP000431269">
    <property type="component" value="Chromosome"/>
</dbReference>
<dbReference type="AlphaFoldDB" id="A0A6I6MQI3"/>
<dbReference type="PROSITE" id="PS50977">
    <property type="entry name" value="HTH_TETR_2"/>
    <property type="match status" value="1"/>
</dbReference>
<name>A0A6I6MQI3_9CAUL</name>
<evidence type="ECO:0000256" key="2">
    <source>
        <dbReference type="PROSITE-ProRule" id="PRU00335"/>
    </source>
</evidence>
<evidence type="ECO:0000313" key="5">
    <source>
        <dbReference type="Proteomes" id="UP000431269"/>
    </source>
</evidence>
<dbReference type="InterPro" id="IPR050624">
    <property type="entry name" value="HTH-type_Tx_Regulator"/>
</dbReference>
<accession>A0A6I6MQI3</accession>
<keyword evidence="1 2" id="KW-0238">DNA-binding</keyword>
<dbReference type="InterPro" id="IPR009057">
    <property type="entry name" value="Homeodomain-like_sf"/>
</dbReference>
<feature type="DNA-binding region" description="H-T-H motif" evidence="2">
    <location>
        <begin position="42"/>
        <end position="61"/>
    </location>
</feature>
<dbReference type="PANTHER" id="PTHR43479:SF11">
    <property type="entry name" value="ACREF_ENVCD OPERON REPRESSOR-RELATED"/>
    <property type="match status" value="1"/>
</dbReference>
<dbReference type="RefSeq" id="WP_158764803.1">
    <property type="nucleotide sequence ID" value="NZ_CP047045.1"/>
</dbReference>
<gene>
    <name evidence="4" type="primary">ttgW</name>
    <name evidence="4" type="ORF">DSM104635_00625</name>
</gene>